<reference evidence="1 2" key="1">
    <citation type="journal article" date="2019" name="Commun. Biol.">
        <title>The bagworm genome reveals a unique fibroin gene that provides high tensile strength.</title>
        <authorList>
            <person name="Kono N."/>
            <person name="Nakamura H."/>
            <person name="Ohtoshi R."/>
            <person name="Tomita M."/>
            <person name="Numata K."/>
            <person name="Arakawa K."/>
        </authorList>
    </citation>
    <scope>NUCLEOTIDE SEQUENCE [LARGE SCALE GENOMIC DNA]</scope>
</reference>
<evidence type="ECO:0000313" key="2">
    <source>
        <dbReference type="Proteomes" id="UP000299102"/>
    </source>
</evidence>
<organism evidence="1 2">
    <name type="scientific">Eumeta variegata</name>
    <name type="common">Bagworm moth</name>
    <name type="synonym">Eumeta japonica</name>
    <dbReference type="NCBI Taxonomy" id="151549"/>
    <lineage>
        <taxon>Eukaryota</taxon>
        <taxon>Metazoa</taxon>
        <taxon>Ecdysozoa</taxon>
        <taxon>Arthropoda</taxon>
        <taxon>Hexapoda</taxon>
        <taxon>Insecta</taxon>
        <taxon>Pterygota</taxon>
        <taxon>Neoptera</taxon>
        <taxon>Endopterygota</taxon>
        <taxon>Lepidoptera</taxon>
        <taxon>Glossata</taxon>
        <taxon>Ditrysia</taxon>
        <taxon>Tineoidea</taxon>
        <taxon>Psychidae</taxon>
        <taxon>Oiketicinae</taxon>
        <taxon>Eumeta</taxon>
    </lineage>
</organism>
<evidence type="ECO:0000313" key="1">
    <source>
        <dbReference type="EMBL" id="GBP00615.1"/>
    </source>
</evidence>
<proteinExistence type="predicted"/>
<protein>
    <submittedName>
        <fullName evidence="1">Uncharacterized protein</fullName>
    </submittedName>
</protein>
<name>A0A4C1SEV2_EUMVA</name>
<gene>
    <name evidence="1" type="ORF">EVAR_70759_1</name>
</gene>
<dbReference type="Proteomes" id="UP000299102">
    <property type="component" value="Unassembled WGS sequence"/>
</dbReference>
<comment type="caution">
    <text evidence="1">The sequence shown here is derived from an EMBL/GenBank/DDBJ whole genome shotgun (WGS) entry which is preliminary data.</text>
</comment>
<keyword evidence="2" id="KW-1185">Reference proteome</keyword>
<sequence length="146" mass="16444">MYERPFKICRAFGIPEENISSVLKSKTGENRELMDEMSTVFTEPLHGCEFYSHLSVRLSFLFILKAFFNKTGPAERRPPARGRAPKLFCSFYPLDLTKLGRPGVIMVIVRGIIIVECAQFRVDDFFTSPGAVGGRASADFTRPDNT</sequence>
<accession>A0A4C1SEV2</accession>
<dbReference type="AlphaFoldDB" id="A0A4C1SEV2"/>
<dbReference type="EMBL" id="BGZK01003378">
    <property type="protein sequence ID" value="GBP00615.1"/>
    <property type="molecule type" value="Genomic_DNA"/>
</dbReference>